<feature type="domain" description="Copper amine oxidase-like N-terminal" evidence="1">
    <location>
        <begin position="322"/>
        <end position="427"/>
    </location>
</feature>
<name>A0A916NX60_9BACL</name>
<dbReference type="InterPro" id="IPR012854">
    <property type="entry name" value="Cu_amine_oxidase-like_N"/>
</dbReference>
<dbReference type="Pfam" id="PF11738">
    <property type="entry name" value="DUF3298"/>
    <property type="match status" value="1"/>
</dbReference>
<comment type="caution">
    <text evidence="4">The sequence shown here is derived from an EMBL/GenBank/DDBJ whole genome shotgun (WGS) entry which is preliminary data.</text>
</comment>
<evidence type="ECO:0000313" key="4">
    <source>
        <dbReference type="EMBL" id="CAG7622816.1"/>
    </source>
</evidence>
<dbReference type="Proteomes" id="UP000693672">
    <property type="component" value="Unassembled WGS sequence"/>
</dbReference>
<reference evidence="4" key="1">
    <citation type="submission" date="2021-06" db="EMBL/GenBank/DDBJ databases">
        <authorList>
            <person name="Criscuolo A."/>
        </authorList>
    </citation>
    <scope>NUCLEOTIDE SEQUENCE</scope>
    <source>
        <strain evidence="4">CIP111600</strain>
    </source>
</reference>
<dbReference type="EMBL" id="CAJVAS010000009">
    <property type="protein sequence ID" value="CAG7622816.1"/>
    <property type="molecule type" value="Genomic_DNA"/>
</dbReference>
<feature type="domain" description="Deacetylase PdaC" evidence="3">
    <location>
        <begin position="110"/>
        <end position="210"/>
    </location>
</feature>
<accession>A0A916NX60</accession>
<dbReference type="Pfam" id="PF13739">
    <property type="entry name" value="PdaC"/>
    <property type="match status" value="1"/>
</dbReference>
<evidence type="ECO:0000259" key="1">
    <source>
        <dbReference type="Pfam" id="PF07833"/>
    </source>
</evidence>
<proteinExistence type="predicted"/>
<dbReference type="InterPro" id="IPR025303">
    <property type="entry name" value="PdaC"/>
</dbReference>
<evidence type="ECO:0000259" key="3">
    <source>
        <dbReference type="Pfam" id="PF13739"/>
    </source>
</evidence>
<feature type="domain" description="DUF3298" evidence="2">
    <location>
        <begin position="230"/>
        <end position="300"/>
    </location>
</feature>
<evidence type="ECO:0000259" key="2">
    <source>
        <dbReference type="Pfam" id="PF11738"/>
    </source>
</evidence>
<dbReference type="AlphaFoldDB" id="A0A916NX60"/>
<dbReference type="InterPro" id="IPR021729">
    <property type="entry name" value="DUF3298"/>
</dbReference>
<keyword evidence="5" id="KW-1185">Reference proteome</keyword>
<evidence type="ECO:0000313" key="5">
    <source>
        <dbReference type="Proteomes" id="UP000693672"/>
    </source>
</evidence>
<evidence type="ECO:0008006" key="6">
    <source>
        <dbReference type="Google" id="ProtNLM"/>
    </source>
</evidence>
<organism evidence="4 5">
    <name type="scientific">Paenibacillus solanacearum</name>
    <dbReference type="NCBI Taxonomy" id="2048548"/>
    <lineage>
        <taxon>Bacteria</taxon>
        <taxon>Bacillati</taxon>
        <taxon>Bacillota</taxon>
        <taxon>Bacilli</taxon>
        <taxon>Bacillales</taxon>
        <taxon>Paenibacillaceae</taxon>
        <taxon>Paenibacillus</taxon>
    </lineage>
</organism>
<gene>
    <name evidence="4" type="ORF">PAESOLCIP111_02447</name>
</gene>
<dbReference type="Pfam" id="PF07833">
    <property type="entry name" value="Cu_amine_oxidN1"/>
    <property type="match status" value="1"/>
</dbReference>
<protein>
    <recommendedName>
        <fullName evidence="6">DUF4163 domain-containing protein</fullName>
    </recommendedName>
</protein>
<sequence>MGCFHHTIEPLFCRTGRAQVQFALRDTIVFPFSKLFGSLIRHISVRLIFQFSEEAFIMKSRFKILTIGIAGFCLLTAAPQSYAEALPQAVPVLISAPAVQQAATVTTKPIKEKNDLITVDLSIPVIEGLKDAHYQEELNDLIYRQAMKDMDTLKTQAAEEVVHAKEAGYEMRPYELNIQYKLKADGGSGSGGMFSLQILTYTYTGGAHGGTRSDNYNVWNEQAAKTIELKNLFGEGYKAFIDEKIKQAIASNPDPYFPDTFKGISDTQNFYIERGDAVIQFAQYEIAPYASGMPEFRIPIATNGTPGEQPTQPEAVPTQLVLNGKPASPEEAASVYKADSGLLMIPLRASAEALGYTIQWDAERQAAELTRDNQWTILQQGKDEYVYNKMAPLSLGEAPVIQSDGKMYVPLAFFSDVLKAEVTSEGGIVSIQLQ</sequence>